<reference evidence="1 2" key="1">
    <citation type="submission" date="2018-11" db="EMBL/GenBank/DDBJ databases">
        <title>Micromonospora sp. PPF5-17, a new actinomycetes isolated from a hot spring soil.</title>
        <authorList>
            <person name="Thawai C."/>
        </authorList>
    </citation>
    <scope>NUCLEOTIDE SEQUENCE [LARGE SCALE GENOMIC DNA]</scope>
    <source>
        <strain evidence="1 2">PPF5-17</strain>
    </source>
</reference>
<dbReference type="EMBL" id="RJLN01000107">
    <property type="protein sequence ID" value="RNL89614.1"/>
    <property type="molecule type" value="Genomic_DNA"/>
</dbReference>
<proteinExistence type="predicted"/>
<dbReference type="Proteomes" id="UP000280698">
    <property type="component" value="Unassembled WGS sequence"/>
</dbReference>
<evidence type="ECO:0000313" key="2">
    <source>
        <dbReference type="Proteomes" id="UP000280698"/>
    </source>
</evidence>
<comment type="caution">
    <text evidence="1">The sequence shown here is derived from an EMBL/GenBank/DDBJ whole genome shotgun (WGS) entry which is preliminary data.</text>
</comment>
<name>A0ABX9W9K3_9ACTN</name>
<accession>A0ABX9W9K3</accession>
<gene>
    <name evidence="1" type="ORF">EFE23_24695</name>
</gene>
<organism evidence="1 2">
    <name type="scientific">Micromonospora solifontis</name>
    <dbReference type="NCBI Taxonomy" id="2487138"/>
    <lineage>
        <taxon>Bacteria</taxon>
        <taxon>Bacillati</taxon>
        <taxon>Actinomycetota</taxon>
        <taxon>Actinomycetes</taxon>
        <taxon>Micromonosporales</taxon>
        <taxon>Micromonosporaceae</taxon>
        <taxon>Micromonospora</taxon>
    </lineage>
</organism>
<keyword evidence="2" id="KW-1185">Reference proteome</keyword>
<sequence>MIEAARLGRAGGFVVADPMGTIVLFDAPSGSRSTSRRLAKPARELVGRTRVSAWLLLGNEYLSEAVMLAPTAKPLTLEWVADWEPPEDPATYLADRKAWDSFCAEIAARYGAPDRGPALALVRNDPVPGHARPPVSDLLRQVCVAFDLPDVAVGRSLLDSPEPGLHQAQRFDVASSGLFRRVLARS</sequence>
<evidence type="ECO:0000313" key="1">
    <source>
        <dbReference type="EMBL" id="RNL89614.1"/>
    </source>
</evidence>
<protein>
    <submittedName>
        <fullName evidence="1">Uncharacterized protein</fullName>
    </submittedName>
</protein>